<proteinExistence type="predicted"/>
<evidence type="ECO:0000313" key="8">
    <source>
        <dbReference type="EMBL" id="CDP38478.1"/>
    </source>
</evidence>
<feature type="compositionally biased region" description="Polar residues" evidence="6">
    <location>
        <begin position="99"/>
        <end position="108"/>
    </location>
</feature>
<protein>
    <submittedName>
        <fullName evidence="8">ARAD1D35574p</fullName>
    </submittedName>
</protein>
<evidence type="ECO:0000256" key="1">
    <source>
        <dbReference type="ARBA" id="ARBA00004275"/>
    </source>
</evidence>
<name>A0A060TBY0_BLAAD</name>
<comment type="subcellular location">
    <subcellularLocation>
        <location evidence="2">Cytoplasm</location>
    </subcellularLocation>
    <subcellularLocation>
        <location evidence="1">Peroxisome</location>
    </subcellularLocation>
</comment>
<evidence type="ECO:0000256" key="3">
    <source>
        <dbReference type="ARBA" id="ARBA00022490"/>
    </source>
</evidence>
<dbReference type="Pfam" id="PF25098">
    <property type="entry name" value="PEX18_PEX21_C"/>
    <property type="match status" value="1"/>
</dbReference>
<feature type="domain" description="PEX18/PEX21 C-terminal" evidence="7">
    <location>
        <begin position="223"/>
        <end position="277"/>
    </location>
</feature>
<keyword evidence="5" id="KW-0576">Peroxisome</keyword>
<dbReference type="Gene3D" id="6.10.280.230">
    <property type="match status" value="1"/>
</dbReference>
<gene>
    <name evidence="8" type="ORF">GNLVRS02_ARAD1D35574g</name>
</gene>
<evidence type="ECO:0000259" key="7">
    <source>
        <dbReference type="Pfam" id="PF25098"/>
    </source>
</evidence>
<keyword evidence="4" id="KW-0832">Ubl conjugation</keyword>
<dbReference type="AlphaFoldDB" id="A0A060TBY0"/>
<accession>A0A060TBY0</accession>
<dbReference type="InterPro" id="IPR056940">
    <property type="entry name" value="PEX18_PEX21_C"/>
</dbReference>
<feature type="compositionally biased region" description="Low complexity" evidence="6">
    <location>
        <begin position="86"/>
        <end position="98"/>
    </location>
</feature>
<feature type="region of interest" description="Disordered" evidence="6">
    <location>
        <begin position="1"/>
        <end position="108"/>
    </location>
</feature>
<evidence type="ECO:0000256" key="2">
    <source>
        <dbReference type="ARBA" id="ARBA00004496"/>
    </source>
</evidence>
<feature type="compositionally biased region" description="Low complexity" evidence="6">
    <location>
        <begin position="293"/>
        <end position="302"/>
    </location>
</feature>
<dbReference type="GO" id="GO:0005777">
    <property type="term" value="C:peroxisome"/>
    <property type="evidence" value="ECO:0007669"/>
    <property type="project" value="UniProtKB-SubCell"/>
</dbReference>
<organism evidence="8">
    <name type="scientific">Blastobotrys adeninivorans</name>
    <name type="common">Yeast</name>
    <name type="synonym">Arxula adeninivorans</name>
    <dbReference type="NCBI Taxonomy" id="409370"/>
    <lineage>
        <taxon>Eukaryota</taxon>
        <taxon>Fungi</taxon>
        <taxon>Dikarya</taxon>
        <taxon>Ascomycota</taxon>
        <taxon>Saccharomycotina</taxon>
        <taxon>Dipodascomycetes</taxon>
        <taxon>Dipodascales</taxon>
        <taxon>Trichomonascaceae</taxon>
        <taxon>Blastobotrys</taxon>
    </lineage>
</organism>
<evidence type="ECO:0000256" key="5">
    <source>
        <dbReference type="ARBA" id="ARBA00023140"/>
    </source>
</evidence>
<feature type="region of interest" description="Disordered" evidence="6">
    <location>
        <begin position="281"/>
        <end position="342"/>
    </location>
</feature>
<evidence type="ECO:0000256" key="4">
    <source>
        <dbReference type="ARBA" id="ARBA00022843"/>
    </source>
</evidence>
<evidence type="ECO:0000256" key="6">
    <source>
        <dbReference type="SAM" id="MobiDB-lite"/>
    </source>
</evidence>
<sequence>MSLFNDPGSCSASSNPLQNLGKHVSGDGSSLHRDRVGPNPQQAQFRSHRGQPEALARDFHAFSSPSGPEFFPPDHLQAPVPGPMAHHQQVPQHHQQLQRASSQTPEWANEFSKLSLSSQRPQTATPTVGVMGRAGSAQNWHEEFMRPSPLTTERSTPLSMYNADPSFARMTEHRQQHHHLAAQEAQQQAFADAFDQVQRELQENKAPEVMPQQVENNITQDGNENEDLSGVAKVIVDAMNDPSAGMSSRVSQKLKNSNFMALMQQLSEKEVMLEGEKFVDREGRDAMTMVNNRPRGQEQPEPQETEQREAPLPDPIEYLQQQQQKGKERVSEEPEKIEEDENLHYKISSFEYAQMFGPAGVAQRHNWEEDYSAMFAQ</sequence>
<dbReference type="EMBL" id="HG937694">
    <property type="protein sequence ID" value="CDP38478.1"/>
    <property type="molecule type" value="Genomic_DNA"/>
</dbReference>
<reference evidence="8" key="2">
    <citation type="submission" date="2014-06" db="EMBL/GenBank/DDBJ databases">
        <title>The complete genome of Blastobotrys (Arxula) adeninivorans LS3 - a yeast of biotechnological interest.</title>
        <authorList>
            <person name="Kunze G."/>
            <person name="Gaillardin C."/>
            <person name="Czernicka M."/>
            <person name="Durrens P."/>
            <person name="Martin T."/>
            <person name="Boer E."/>
            <person name="Gabaldon T."/>
            <person name="Cruz J."/>
            <person name="Talla E."/>
            <person name="Marck C."/>
            <person name="Goffeau A."/>
            <person name="Barbe V."/>
            <person name="Baret P."/>
            <person name="Baronian K."/>
            <person name="Beier S."/>
            <person name="Bleykasten C."/>
            <person name="Bode R."/>
            <person name="Casaregola S."/>
            <person name="Despons L."/>
            <person name="Fairhead C."/>
            <person name="Giersberg M."/>
            <person name="Gierski P."/>
            <person name="Hahnel U."/>
            <person name="Hartmann A."/>
            <person name="Jankowska D."/>
            <person name="Jubin C."/>
            <person name="Jung P."/>
            <person name="Lafontaine I."/>
            <person name="Leh-Louis V."/>
            <person name="Lemaire M."/>
            <person name="Marcet-Houben M."/>
            <person name="Mascher M."/>
            <person name="Morel G."/>
            <person name="Richard G.-F."/>
            <person name="Riechen J."/>
            <person name="Sacerdot C."/>
            <person name="Sarkar A."/>
            <person name="Savel G."/>
            <person name="Schacherer J."/>
            <person name="Sherman D."/>
            <person name="Straub M.-L."/>
            <person name="Stein N."/>
            <person name="Thierry A."/>
            <person name="Trautwein-Schult A."/>
            <person name="Westhof E."/>
            <person name="Worch S."/>
            <person name="Dujon B."/>
            <person name="Souciet J.-L."/>
            <person name="Wincker P."/>
            <person name="Scholz U."/>
            <person name="Neuveglise N."/>
        </authorList>
    </citation>
    <scope>NUCLEOTIDE SEQUENCE</scope>
    <source>
        <strain evidence="8">LS3</strain>
    </source>
</reference>
<feature type="compositionally biased region" description="Basic and acidic residues" evidence="6">
    <location>
        <begin position="325"/>
        <end position="334"/>
    </location>
</feature>
<feature type="compositionally biased region" description="Polar residues" evidence="6">
    <location>
        <begin position="8"/>
        <end position="18"/>
    </location>
</feature>
<keyword evidence="3" id="KW-0963">Cytoplasm</keyword>
<reference evidence="8" key="1">
    <citation type="submission" date="2014-02" db="EMBL/GenBank/DDBJ databases">
        <authorList>
            <person name="Genoscope - CEA"/>
        </authorList>
    </citation>
    <scope>NUCLEOTIDE SEQUENCE</scope>
    <source>
        <strain evidence="8">LS3</strain>
    </source>
</reference>